<name>A0ABN2RK99_9ACTN</name>
<dbReference type="Proteomes" id="UP001499854">
    <property type="component" value="Unassembled WGS sequence"/>
</dbReference>
<keyword evidence="2" id="KW-1185">Reference proteome</keyword>
<dbReference type="EMBL" id="BAAAQM010000016">
    <property type="protein sequence ID" value="GAA1970533.1"/>
    <property type="molecule type" value="Genomic_DNA"/>
</dbReference>
<comment type="caution">
    <text evidence="1">The sequence shown here is derived from an EMBL/GenBank/DDBJ whole genome shotgun (WGS) entry which is preliminary data.</text>
</comment>
<evidence type="ECO:0000313" key="1">
    <source>
        <dbReference type="EMBL" id="GAA1970533.1"/>
    </source>
</evidence>
<gene>
    <name evidence="1" type="ORF">GCM10009838_32050</name>
</gene>
<reference evidence="1 2" key="1">
    <citation type="journal article" date="2019" name="Int. J. Syst. Evol. Microbiol.">
        <title>The Global Catalogue of Microorganisms (GCM) 10K type strain sequencing project: providing services to taxonomists for standard genome sequencing and annotation.</title>
        <authorList>
            <consortium name="The Broad Institute Genomics Platform"/>
            <consortium name="The Broad Institute Genome Sequencing Center for Infectious Disease"/>
            <person name="Wu L."/>
            <person name="Ma J."/>
        </authorList>
    </citation>
    <scope>NUCLEOTIDE SEQUENCE [LARGE SCALE GENOMIC DNA]</scope>
    <source>
        <strain evidence="1 2">JCM 16013</strain>
    </source>
</reference>
<proteinExistence type="predicted"/>
<accession>A0ABN2RK99</accession>
<evidence type="ECO:0000313" key="2">
    <source>
        <dbReference type="Proteomes" id="UP001499854"/>
    </source>
</evidence>
<protein>
    <submittedName>
        <fullName evidence="1">Uncharacterized protein</fullName>
    </submittedName>
</protein>
<organism evidence="1 2">
    <name type="scientific">Catenulispora subtropica</name>
    <dbReference type="NCBI Taxonomy" id="450798"/>
    <lineage>
        <taxon>Bacteria</taxon>
        <taxon>Bacillati</taxon>
        <taxon>Actinomycetota</taxon>
        <taxon>Actinomycetes</taxon>
        <taxon>Catenulisporales</taxon>
        <taxon>Catenulisporaceae</taxon>
        <taxon>Catenulispora</taxon>
    </lineage>
</organism>
<sequence>MAEQPRTPVIMQLDAGIPPGEENELREALAAAGFDLLAQDLPKVRGMENLDAVALLMIPLHAFLTTAGEHLAADAYPRFKNAVRRLLHRPAKDETRPAPLIVQDTATGLKVVMERDLPDEAYEALRTLDLTAFRTGPVDWDRGRGRWRSLTDEVNLSAPSPARP</sequence>
<dbReference type="RefSeq" id="WP_344657812.1">
    <property type="nucleotide sequence ID" value="NZ_BAAAQM010000016.1"/>
</dbReference>